<evidence type="ECO:0000256" key="1">
    <source>
        <dbReference type="ARBA" id="ARBA00004141"/>
    </source>
</evidence>
<dbReference type="InterPro" id="IPR037185">
    <property type="entry name" value="EmrE-like"/>
</dbReference>
<evidence type="ECO:0000256" key="4">
    <source>
        <dbReference type="ARBA" id="ARBA00022989"/>
    </source>
</evidence>
<dbReference type="GO" id="GO:0022857">
    <property type="term" value="F:transmembrane transporter activity"/>
    <property type="evidence" value="ECO:0007669"/>
    <property type="project" value="InterPro"/>
</dbReference>
<dbReference type="AlphaFoldDB" id="A0A0B0MG59"/>
<comment type="caution">
    <text evidence="7">The sequence shown here is derived from an EMBL/GenBank/DDBJ whole genome shotgun (WGS) entry which is preliminary data.</text>
</comment>
<evidence type="ECO:0000313" key="8">
    <source>
        <dbReference type="Proteomes" id="UP000032142"/>
    </source>
</evidence>
<dbReference type="GO" id="GO:0016020">
    <property type="term" value="C:membrane"/>
    <property type="evidence" value="ECO:0007669"/>
    <property type="project" value="UniProtKB-SubCell"/>
</dbReference>
<feature type="transmembrane region" description="Helical" evidence="6">
    <location>
        <begin position="312"/>
        <end position="332"/>
    </location>
</feature>
<feature type="transmembrane region" description="Helical" evidence="6">
    <location>
        <begin position="190"/>
        <end position="208"/>
    </location>
</feature>
<dbReference type="OrthoDB" id="1728340at2759"/>
<dbReference type="Proteomes" id="UP000032142">
    <property type="component" value="Unassembled WGS sequence"/>
</dbReference>
<keyword evidence="3 6" id="KW-0812">Transmembrane</keyword>
<comment type="subcellular location">
    <subcellularLocation>
        <location evidence="1 6">Membrane</location>
        <topology evidence="1 6">Multi-pass membrane protein</topology>
    </subcellularLocation>
</comment>
<name>A0A0B0MG59_GOSAR</name>
<dbReference type="InterPro" id="IPR030184">
    <property type="entry name" value="WAT1-related"/>
</dbReference>
<keyword evidence="4 6" id="KW-1133">Transmembrane helix</keyword>
<dbReference type="KEGG" id="gab:108475628"/>
<dbReference type="OMA" id="AFGFCVE"/>
<proteinExistence type="inferred from homology"/>
<feature type="transmembrane region" description="Helical" evidence="6">
    <location>
        <begin position="70"/>
        <end position="89"/>
    </location>
</feature>
<keyword evidence="5 6" id="KW-0472">Membrane</keyword>
<dbReference type="Pfam" id="PF00892">
    <property type="entry name" value="EamA"/>
    <property type="match status" value="2"/>
</dbReference>
<feature type="transmembrane region" description="Helical" evidence="6">
    <location>
        <begin position="14"/>
        <end position="33"/>
    </location>
</feature>
<reference evidence="8" key="1">
    <citation type="submission" date="2014-09" db="EMBL/GenBank/DDBJ databases">
        <authorList>
            <person name="Mudge J."/>
            <person name="Ramaraj T."/>
            <person name="Lindquist I.E."/>
            <person name="Bharti A.K."/>
            <person name="Sundararajan A."/>
            <person name="Cameron C.T."/>
            <person name="Woodward J.E."/>
            <person name="May G.D."/>
            <person name="Brubaker C."/>
            <person name="Broadhvest J."/>
            <person name="Wilkins T.A."/>
        </authorList>
    </citation>
    <scope>NUCLEOTIDE SEQUENCE</scope>
    <source>
        <strain evidence="8">cv. AKA8401</strain>
    </source>
</reference>
<feature type="transmembrane region" description="Helical" evidence="6">
    <location>
        <begin position="45"/>
        <end position="63"/>
    </location>
</feature>
<evidence type="ECO:0000256" key="2">
    <source>
        <dbReference type="ARBA" id="ARBA00007635"/>
    </source>
</evidence>
<dbReference type="PANTHER" id="PTHR31218">
    <property type="entry name" value="WAT1-RELATED PROTEIN"/>
    <property type="match status" value="1"/>
</dbReference>
<sequence length="389" mass="42043">MEQILSILQGLKPAMLMVVVQVVFAGVNVLYKLAENDGMSSKVMVSYRFIFASAVMIPLALIVERKRPKLTWTVLLQAFFCGLLGGSLSQNLYIVSMTLTSATFVSAMTNLIPGITFIVAVTIGLEKVGFGTMAGKAKVLGTLIGIGGAMLLTFYKGVQINTGSVHVDLVHHQHHGASSSYSSHPSSAHHLWGALLALGSCISYALWLNVQAKMGEKYPCYYSSTALTCIMAAIQSTVFALCLEKDWSQWKLGWNVRLLTVAFAGILGSGLMFSLVAWCVRLKGPLYASVFNPLLLVLVAFAGSFFLEENLYLGSIMGAVLIVMGLYIVLWGKGKEMEMKKMNELVSSIKSVTTNRAIQVIVTSNDATSTISNNDNNSINVASKIPSNK</sequence>
<evidence type="ECO:0000313" key="7">
    <source>
        <dbReference type="EMBL" id="KHF97890.1"/>
    </source>
</evidence>
<gene>
    <name evidence="7" type="ORF">F383_16334</name>
</gene>
<feature type="transmembrane region" description="Helical" evidence="6">
    <location>
        <begin position="101"/>
        <end position="125"/>
    </location>
</feature>
<accession>A0A0B0MG59</accession>
<keyword evidence="8" id="KW-1185">Reference proteome</keyword>
<dbReference type="InterPro" id="IPR000620">
    <property type="entry name" value="EamA_dom"/>
</dbReference>
<evidence type="ECO:0000256" key="5">
    <source>
        <dbReference type="ARBA" id="ARBA00023136"/>
    </source>
</evidence>
<feature type="transmembrane region" description="Helical" evidence="6">
    <location>
        <begin position="220"/>
        <end position="241"/>
    </location>
</feature>
<evidence type="ECO:0000256" key="3">
    <source>
        <dbReference type="ARBA" id="ARBA00022692"/>
    </source>
</evidence>
<evidence type="ECO:0000256" key="6">
    <source>
        <dbReference type="RuleBase" id="RU363077"/>
    </source>
</evidence>
<dbReference type="SUPFAM" id="SSF103481">
    <property type="entry name" value="Multidrug resistance efflux transporter EmrE"/>
    <property type="match status" value="2"/>
</dbReference>
<dbReference type="EMBL" id="JRRC01020874">
    <property type="protein sequence ID" value="KHF97890.1"/>
    <property type="molecule type" value="Genomic_DNA"/>
</dbReference>
<comment type="similarity">
    <text evidence="2 6">Belongs to the drug/metabolite transporter (DMT) superfamily. Plant drug/metabolite exporter (P-DME) (TC 2.A.7.4) family.</text>
</comment>
<organism evidence="7 8">
    <name type="scientific">Gossypium arboreum</name>
    <name type="common">Tree cotton</name>
    <name type="synonym">Gossypium nanking</name>
    <dbReference type="NCBI Taxonomy" id="29729"/>
    <lineage>
        <taxon>Eukaryota</taxon>
        <taxon>Viridiplantae</taxon>
        <taxon>Streptophyta</taxon>
        <taxon>Embryophyta</taxon>
        <taxon>Tracheophyta</taxon>
        <taxon>Spermatophyta</taxon>
        <taxon>Magnoliopsida</taxon>
        <taxon>eudicotyledons</taxon>
        <taxon>Gunneridae</taxon>
        <taxon>Pentapetalae</taxon>
        <taxon>rosids</taxon>
        <taxon>malvids</taxon>
        <taxon>Malvales</taxon>
        <taxon>Malvaceae</taxon>
        <taxon>Malvoideae</taxon>
        <taxon>Gossypium</taxon>
    </lineage>
</organism>
<feature type="transmembrane region" description="Helical" evidence="6">
    <location>
        <begin position="261"/>
        <end position="280"/>
    </location>
</feature>
<feature type="transmembrane region" description="Helical" evidence="6">
    <location>
        <begin position="137"/>
        <end position="155"/>
    </location>
</feature>
<protein>
    <recommendedName>
        <fullName evidence="6">WAT1-related protein</fullName>
    </recommendedName>
</protein>
<feature type="transmembrane region" description="Helical" evidence="6">
    <location>
        <begin position="287"/>
        <end position="306"/>
    </location>
</feature>